<feature type="signal peptide" evidence="1">
    <location>
        <begin position="1"/>
        <end position="21"/>
    </location>
</feature>
<protein>
    <recommendedName>
        <fullName evidence="4">Secreted protein</fullName>
    </recommendedName>
</protein>
<proteinExistence type="predicted"/>
<accession>A0A0U1AF01</accession>
<dbReference type="RefSeq" id="WP_016342139.1">
    <property type="nucleotide sequence ID" value="NZ_AP022621.1"/>
</dbReference>
<feature type="chain" id="PRO_5015047983" description="Secreted protein" evidence="1">
    <location>
        <begin position="22"/>
        <end position="166"/>
    </location>
</feature>
<evidence type="ECO:0000256" key="1">
    <source>
        <dbReference type="SAM" id="SignalP"/>
    </source>
</evidence>
<dbReference type="EMBL" id="CSWP01000004">
    <property type="protein sequence ID" value="CPV53527.1"/>
    <property type="molecule type" value="Genomic_DNA"/>
</dbReference>
<evidence type="ECO:0000313" key="3">
    <source>
        <dbReference type="Proteomes" id="UP000045782"/>
    </source>
</evidence>
<organism evidence="2 3">
    <name type="scientific">Mycobacteroides abscessus</name>
    <dbReference type="NCBI Taxonomy" id="36809"/>
    <lineage>
        <taxon>Bacteria</taxon>
        <taxon>Bacillati</taxon>
        <taxon>Actinomycetota</taxon>
        <taxon>Actinomycetes</taxon>
        <taxon>Mycobacteriales</taxon>
        <taxon>Mycobacteriaceae</taxon>
        <taxon>Mycobacteroides</taxon>
    </lineage>
</organism>
<evidence type="ECO:0000313" key="2">
    <source>
        <dbReference type="EMBL" id="CPV53527.1"/>
    </source>
</evidence>
<keyword evidence="1" id="KW-0732">Signal</keyword>
<dbReference type="Proteomes" id="UP000045782">
    <property type="component" value="Unassembled WGS sequence"/>
</dbReference>
<evidence type="ECO:0008006" key="4">
    <source>
        <dbReference type="Google" id="ProtNLM"/>
    </source>
</evidence>
<sequence length="166" mass="17667">MTLRSALMLVLALVCAPNALADPALPDFSSMPKAAAKDFTVRDGLAYSVRGFRTPSGAYCTSSSHRGMSALDCHGRFFGAPDGANSAHLFNNSPEPLRFGTEDVDFTKTPEFEGHPLPLLLPGIDYAFDNSHCAYIAGYQLACVMDLRGSQVGFVATPTDFAAIGQ</sequence>
<name>A0A0U1AF01_9MYCO</name>
<reference evidence="2 3" key="1">
    <citation type="submission" date="2015-03" db="EMBL/GenBank/DDBJ databases">
        <authorList>
            <person name="Murphy D."/>
        </authorList>
    </citation>
    <scope>NUCLEOTIDE SEQUENCE [LARGE SCALE GENOMIC DNA]</scope>
    <source>
        <strain evidence="2 3">PAP088</strain>
    </source>
</reference>
<gene>
    <name evidence="2" type="ORF">ERS075579_02514</name>
</gene>
<dbReference type="AlphaFoldDB" id="A0A0U1AF01"/>